<accession>A0A1I0DS67</accession>
<evidence type="ECO:0000313" key="4">
    <source>
        <dbReference type="Proteomes" id="UP000198697"/>
    </source>
</evidence>
<evidence type="ECO:0000256" key="1">
    <source>
        <dbReference type="SAM" id="SignalP"/>
    </source>
</evidence>
<proteinExistence type="predicted"/>
<sequence>MKRFLLLPLLTMLLALVSTTGSARALNAPLNDDTIVVRLPNQATMTLYVKDRAQLRELRNYKLDSLMVLLDTYIAQAEKASKNSTSEQVTMEFYPAKDQPGKKVPEQIRITMHNDQTTDRPAKKGDRVDVSVGRVFGVTVEESNTDGNDRVSVRVGSSAKSDSIRTAERKAKQEERANRAVHSNFDIDLGLNALTNKQRDINGNSLDLRPVASRYISLNWHYDIRLGRKGSPLYLRTGPELAFNNYMLDNNYQFVNQKGVNQPDVTVLQKPAEAGRNLEKSKLAVSSLNLPLMPMLSFRDKEGKDSFRIGAGGFVGYRLGSHTKLKYEEDGNTKKDKDRGSYNLTDFQYGVQGTIGIRSIDLFAKYNLNHTFKDNRGPQANTISFGLSILQ</sequence>
<keyword evidence="4" id="KW-1185">Reference proteome</keyword>
<feature type="domain" description="Outer membrane protein beta-barrel" evidence="2">
    <location>
        <begin position="184"/>
        <end position="367"/>
    </location>
</feature>
<gene>
    <name evidence="3" type="ORF">SAMN04487998_1540</name>
</gene>
<evidence type="ECO:0000259" key="2">
    <source>
        <dbReference type="Pfam" id="PF13568"/>
    </source>
</evidence>
<dbReference type="InterPro" id="IPR025665">
    <property type="entry name" value="Beta-barrel_OMP_2"/>
</dbReference>
<feature type="chain" id="PRO_5011548832" evidence="1">
    <location>
        <begin position="24"/>
        <end position="391"/>
    </location>
</feature>
<dbReference type="Pfam" id="PF13568">
    <property type="entry name" value="OMP_b-brl_2"/>
    <property type="match status" value="1"/>
</dbReference>
<keyword evidence="1" id="KW-0732">Signal</keyword>
<dbReference type="Proteomes" id="UP000198697">
    <property type="component" value="Unassembled WGS sequence"/>
</dbReference>
<protein>
    <submittedName>
        <fullName evidence="3">Outer membrane protein beta-barrel domain-containing protein</fullName>
    </submittedName>
</protein>
<dbReference type="EMBL" id="FOHS01000002">
    <property type="protein sequence ID" value="SET35442.1"/>
    <property type="molecule type" value="Genomic_DNA"/>
</dbReference>
<evidence type="ECO:0000313" key="3">
    <source>
        <dbReference type="EMBL" id="SET35442.1"/>
    </source>
</evidence>
<dbReference type="AlphaFoldDB" id="A0A1I0DS67"/>
<reference evidence="4" key="1">
    <citation type="submission" date="2016-10" db="EMBL/GenBank/DDBJ databases">
        <authorList>
            <person name="Varghese N."/>
            <person name="Submissions S."/>
        </authorList>
    </citation>
    <scope>NUCLEOTIDE SEQUENCE [LARGE SCALE GENOMIC DNA]</scope>
    <source>
        <strain evidence="4">DSM 15310</strain>
    </source>
</reference>
<name>A0A1I0DS67_9BACT</name>
<organism evidence="3 4">
    <name type="scientific">Hymenobacter actinosclerus</name>
    <dbReference type="NCBI Taxonomy" id="82805"/>
    <lineage>
        <taxon>Bacteria</taxon>
        <taxon>Pseudomonadati</taxon>
        <taxon>Bacteroidota</taxon>
        <taxon>Cytophagia</taxon>
        <taxon>Cytophagales</taxon>
        <taxon>Hymenobacteraceae</taxon>
        <taxon>Hymenobacter</taxon>
    </lineage>
</organism>
<dbReference type="OrthoDB" id="891525at2"/>
<feature type="signal peptide" evidence="1">
    <location>
        <begin position="1"/>
        <end position="23"/>
    </location>
</feature>
<dbReference type="RefSeq" id="WP_092770083.1">
    <property type="nucleotide sequence ID" value="NZ_FOHS01000002.1"/>
</dbReference>
<dbReference type="STRING" id="82805.SAMN04487998_1540"/>